<dbReference type="GO" id="GO:0017150">
    <property type="term" value="F:tRNA dihydrouridine synthase activity"/>
    <property type="evidence" value="ECO:0007669"/>
    <property type="project" value="InterPro"/>
</dbReference>
<dbReference type="InterPro" id="IPR035587">
    <property type="entry name" value="DUS-like_FMN-bd"/>
</dbReference>
<dbReference type="Gene3D" id="3.20.20.70">
    <property type="entry name" value="Aldolase class I"/>
    <property type="match status" value="1"/>
</dbReference>
<dbReference type="PANTHER" id="PTHR45846:SF1">
    <property type="entry name" value="TRNA-DIHYDROURIDINE(47) SYNTHASE [NAD(P)(+)]-LIKE"/>
    <property type="match status" value="1"/>
</dbReference>
<comment type="function">
    <text evidence="2 12">Catalyzes the synthesis of 5,6-dihydrouridine (D), a modified base found in the D-loop of most tRNAs, via the reduction of the C5-C6 double bond in target uridines.</text>
</comment>
<keyword evidence="7" id="KW-0521">NADP</keyword>
<proteinExistence type="inferred from homology"/>
<dbReference type="InterPro" id="IPR024036">
    <property type="entry name" value="tRNA-dHydroUridine_Synthase_C"/>
</dbReference>
<evidence type="ECO:0000256" key="3">
    <source>
        <dbReference type="ARBA" id="ARBA00022555"/>
    </source>
</evidence>
<evidence type="ECO:0000256" key="14">
    <source>
        <dbReference type="PIRSR" id="PIRSR006621-2"/>
    </source>
</evidence>
<comment type="catalytic activity">
    <reaction evidence="11">
        <text>a 5,6-dihydrouridine in tRNA + NAD(+) = a uridine in tRNA + NADH + H(+)</text>
        <dbReference type="Rhea" id="RHEA:54452"/>
        <dbReference type="Rhea" id="RHEA-COMP:13339"/>
        <dbReference type="Rhea" id="RHEA-COMP:13887"/>
        <dbReference type="ChEBI" id="CHEBI:15378"/>
        <dbReference type="ChEBI" id="CHEBI:57540"/>
        <dbReference type="ChEBI" id="CHEBI:57945"/>
        <dbReference type="ChEBI" id="CHEBI:65315"/>
        <dbReference type="ChEBI" id="CHEBI:74443"/>
    </reaction>
</comment>
<evidence type="ECO:0000256" key="8">
    <source>
        <dbReference type="ARBA" id="ARBA00022884"/>
    </source>
</evidence>
<dbReference type="EMBL" id="CP001999">
    <property type="protein sequence ID" value="ADG92372.1"/>
    <property type="molecule type" value="Genomic_DNA"/>
</dbReference>
<keyword evidence="6 12" id="KW-0819">tRNA processing</keyword>
<comment type="similarity">
    <text evidence="12">Belongs to the dus family.</text>
</comment>
<dbReference type="eggNOG" id="COG0042">
    <property type="taxonomic scope" value="Bacteria"/>
</dbReference>
<keyword evidence="9 12" id="KW-0560">Oxidoreductase</keyword>
<keyword evidence="17" id="KW-1185">Reference proteome</keyword>
<dbReference type="EC" id="1.3.1.-" evidence="12"/>
<keyword evidence="8" id="KW-0694">RNA-binding</keyword>
<dbReference type="RefSeq" id="WP_013134517.1">
    <property type="nucleotide sequence ID" value="NC_014166.1"/>
</dbReference>
<dbReference type="CDD" id="cd02801">
    <property type="entry name" value="DUS_like_FMN"/>
    <property type="match status" value="1"/>
</dbReference>
<evidence type="ECO:0000256" key="10">
    <source>
        <dbReference type="ARBA" id="ARBA00048205"/>
    </source>
</evidence>
<feature type="domain" description="DUS-like FMN-binding" evidence="15">
    <location>
        <begin position="13"/>
        <end position="305"/>
    </location>
</feature>
<dbReference type="GO" id="GO:0050660">
    <property type="term" value="F:flavin adenine dinucleotide binding"/>
    <property type="evidence" value="ECO:0007669"/>
    <property type="project" value="InterPro"/>
</dbReference>
<evidence type="ECO:0000256" key="7">
    <source>
        <dbReference type="ARBA" id="ARBA00022857"/>
    </source>
</evidence>
<dbReference type="SUPFAM" id="SSF51395">
    <property type="entry name" value="FMN-linked oxidoreductases"/>
    <property type="match status" value="1"/>
</dbReference>
<evidence type="ECO:0000256" key="2">
    <source>
        <dbReference type="ARBA" id="ARBA00002790"/>
    </source>
</evidence>
<evidence type="ECO:0000256" key="5">
    <source>
        <dbReference type="ARBA" id="ARBA00022643"/>
    </source>
</evidence>
<dbReference type="PROSITE" id="PS01136">
    <property type="entry name" value="UPF0034"/>
    <property type="match status" value="1"/>
</dbReference>
<dbReference type="Gene3D" id="1.10.1200.80">
    <property type="entry name" value="Putative flavin oxidoreducatase, domain 2"/>
    <property type="match status" value="1"/>
</dbReference>
<evidence type="ECO:0000256" key="13">
    <source>
        <dbReference type="PIRSR" id="PIRSR006621-1"/>
    </source>
</evidence>
<evidence type="ECO:0000256" key="11">
    <source>
        <dbReference type="ARBA" id="ARBA00048802"/>
    </source>
</evidence>
<feature type="binding site" evidence="14">
    <location>
        <begin position="223"/>
        <end position="224"/>
    </location>
    <ligand>
        <name>FMN</name>
        <dbReference type="ChEBI" id="CHEBI:58210"/>
    </ligand>
</feature>
<evidence type="ECO:0000256" key="12">
    <source>
        <dbReference type="PIRNR" id="PIRNR006621"/>
    </source>
</evidence>
<dbReference type="InterPro" id="IPR001269">
    <property type="entry name" value="DUS_fam"/>
</dbReference>
<evidence type="ECO:0000256" key="1">
    <source>
        <dbReference type="ARBA" id="ARBA00001917"/>
    </source>
</evidence>
<comment type="catalytic activity">
    <reaction evidence="10">
        <text>a 5,6-dihydrouridine in tRNA + NADP(+) = a uridine in tRNA + NADPH + H(+)</text>
        <dbReference type="Rhea" id="RHEA:23624"/>
        <dbReference type="Rhea" id="RHEA-COMP:13339"/>
        <dbReference type="Rhea" id="RHEA-COMP:13887"/>
        <dbReference type="ChEBI" id="CHEBI:15378"/>
        <dbReference type="ChEBI" id="CHEBI:57783"/>
        <dbReference type="ChEBI" id="CHEBI:58349"/>
        <dbReference type="ChEBI" id="CHEBI:65315"/>
        <dbReference type="ChEBI" id="CHEBI:74443"/>
    </reaction>
</comment>
<dbReference type="STRING" id="572480.Arnit_0707"/>
<organism evidence="16 17">
    <name type="scientific">Arcobacter nitrofigilis (strain ATCC 33309 / DSM 7299 / CCUG 15893 / LMG 7604 / NCTC 12251 / CI)</name>
    <name type="common">Campylobacter nitrofigilis</name>
    <dbReference type="NCBI Taxonomy" id="572480"/>
    <lineage>
        <taxon>Bacteria</taxon>
        <taxon>Pseudomonadati</taxon>
        <taxon>Campylobacterota</taxon>
        <taxon>Epsilonproteobacteria</taxon>
        <taxon>Campylobacterales</taxon>
        <taxon>Arcobacteraceae</taxon>
        <taxon>Arcobacter</taxon>
    </lineage>
</organism>
<feature type="binding site" evidence="14">
    <location>
        <position position="168"/>
    </location>
    <ligand>
        <name>FMN</name>
        <dbReference type="ChEBI" id="CHEBI:58210"/>
    </ligand>
</feature>
<dbReference type="Pfam" id="PF01207">
    <property type="entry name" value="Dus"/>
    <property type="match status" value="1"/>
</dbReference>
<accession>D5V2D9</accession>
<comment type="cofactor">
    <cofactor evidence="1 12 14">
        <name>FMN</name>
        <dbReference type="ChEBI" id="CHEBI:58210"/>
    </cofactor>
</comment>
<feature type="binding site" evidence="14">
    <location>
        <position position="140"/>
    </location>
    <ligand>
        <name>FMN</name>
        <dbReference type="ChEBI" id="CHEBI:58210"/>
    </ligand>
</feature>
<reference evidence="16 17" key="1">
    <citation type="journal article" date="2010" name="Stand. Genomic Sci.">
        <title>Complete genome sequence of Arcobacter nitrofigilis type strain (CI).</title>
        <authorList>
            <person name="Pati A."/>
            <person name="Gronow S."/>
            <person name="Lapidus A."/>
            <person name="Copeland A."/>
            <person name="Glavina Del Rio T."/>
            <person name="Nolan M."/>
            <person name="Lucas S."/>
            <person name="Tice H."/>
            <person name="Cheng J.F."/>
            <person name="Han C."/>
            <person name="Chertkov O."/>
            <person name="Bruce D."/>
            <person name="Tapia R."/>
            <person name="Goodwin L."/>
            <person name="Pitluck S."/>
            <person name="Liolios K."/>
            <person name="Ivanova N."/>
            <person name="Mavromatis K."/>
            <person name="Chen A."/>
            <person name="Palaniappan K."/>
            <person name="Land M."/>
            <person name="Hauser L."/>
            <person name="Chang Y.J."/>
            <person name="Jeffries C.D."/>
            <person name="Detter J.C."/>
            <person name="Rohde M."/>
            <person name="Goker M."/>
            <person name="Bristow J."/>
            <person name="Eisen J.A."/>
            <person name="Markowitz V."/>
            <person name="Hugenholtz P."/>
            <person name="Klenk H.P."/>
            <person name="Kyrpides N.C."/>
        </authorList>
    </citation>
    <scope>NUCLEOTIDE SEQUENCE [LARGE SCALE GENOMIC DNA]</scope>
    <source>
        <strain evidence="17">ATCC 33309 / DSM 7299 / CCUG 15893 / LMG 7604 / NCTC 12251 / CI</strain>
    </source>
</reference>
<dbReference type="PANTHER" id="PTHR45846">
    <property type="entry name" value="TRNA-DIHYDROURIDINE(47) SYNTHASE [NAD(P)(+)]-LIKE"/>
    <property type="match status" value="1"/>
</dbReference>
<evidence type="ECO:0000313" key="16">
    <source>
        <dbReference type="EMBL" id="ADG92372.1"/>
    </source>
</evidence>
<dbReference type="Proteomes" id="UP000000939">
    <property type="component" value="Chromosome"/>
</dbReference>
<keyword evidence="5 12" id="KW-0288">FMN</keyword>
<dbReference type="AlphaFoldDB" id="D5V2D9"/>
<dbReference type="InterPro" id="IPR013785">
    <property type="entry name" value="Aldolase_TIM"/>
</dbReference>
<evidence type="ECO:0000256" key="6">
    <source>
        <dbReference type="ARBA" id="ARBA00022694"/>
    </source>
</evidence>
<protein>
    <recommendedName>
        <fullName evidence="12">tRNA-dihydrouridine synthase</fullName>
        <ecNumber evidence="12">1.3.1.-</ecNumber>
    </recommendedName>
</protein>
<evidence type="ECO:0000259" key="15">
    <source>
        <dbReference type="Pfam" id="PF01207"/>
    </source>
</evidence>
<dbReference type="OrthoDB" id="9764501at2"/>
<gene>
    <name evidence="16" type="ordered locus">Arnit_0707</name>
</gene>
<dbReference type="KEGG" id="ant:Arnit_0707"/>
<dbReference type="PIRSF" id="PIRSF006621">
    <property type="entry name" value="Dus"/>
    <property type="match status" value="1"/>
</dbReference>
<dbReference type="HOGENOM" id="CLU_013299_0_1_7"/>
<evidence type="ECO:0000256" key="9">
    <source>
        <dbReference type="ARBA" id="ARBA00023002"/>
    </source>
</evidence>
<sequence length="316" mass="35006">MKKLDFSQPLMVLAPLAGYTDLPFRAVVKKFGADLTISEMISSNALVYNSQKTFKMIEKSPSEDPYFVQIAGNKAELVRDAVEILNDMEGIDGIDLNCGCPAPKVFNHGSGSNLLGDLKKLEEILGTVKKYNKKLYTSAKVRIGVNEKIPVDIAKAVESCGVDFISVHGRTRAGKYKAPVDYDAIKAIKEAVSIPVIANGDIKDYAKAKEVLAHTKADGLMIGRGAIGKPWIFYQLKNGVEDISEDIKKAIILEHYDAVLRFHGEHGAIMFRKLLHSYSKGYNGASEFRDIINTIKEPDIMRDTIESFFTENELQN</sequence>
<keyword evidence="4 12" id="KW-0285">Flavoprotein</keyword>
<feature type="active site" description="Proton donor" evidence="13">
    <location>
        <position position="100"/>
    </location>
</feature>
<evidence type="ECO:0000256" key="4">
    <source>
        <dbReference type="ARBA" id="ARBA00022630"/>
    </source>
</evidence>
<name>D5V2D9_ARCNC</name>
<keyword evidence="14" id="KW-0547">Nucleotide-binding</keyword>
<keyword evidence="3" id="KW-0820">tRNA-binding</keyword>
<dbReference type="InterPro" id="IPR018517">
    <property type="entry name" value="tRNA_hU_synthase_CS"/>
</dbReference>
<dbReference type="GO" id="GO:0000049">
    <property type="term" value="F:tRNA binding"/>
    <property type="evidence" value="ECO:0007669"/>
    <property type="project" value="UniProtKB-KW"/>
</dbReference>
<evidence type="ECO:0000313" key="17">
    <source>
        <dbReference type="Proteomes" id="UP000000939"/>
    </source>
</evidence>
<feature type="binding site" evidence="14">
    <location>
        <position position="69"/>
    </location>
    <ligand>
        <name>FMN</name>
        <dbReference type="ChEBI" id="CHEBI:58210"/>
    </ligand>
</feature>